<feature type="compositionally biased region" description="Polar residues" evidence="1">
    <location>
        <begin position="342"/>
        <end position="352"/>
    </location>
</feature>
<feature type="compositionally biased region" description="Low complexity" evidence="1">
    <location>
        <begin position="316"/>
        <end position="329"/>
    </location>
</feature>
<feature type="compositionally biased region" description="Low complexity" evidence="1">
    <location>
        <begin position="599"/>
        <end position="611"/>
    </location>
</feature>
<feature type="region of interest" description="Disordered" evidence="1">
    <location>
        <begin position="311"/>
        <end position="618"/>
    </location>
</feature>
<feature type="region of interest" description="Disordered" evidence="1">
    <location>
        <begin position="937"/>
        <end position="963"/>
    </location>
</feature>
<keyword evidence="3" id="KW-1185">Reference proteome</keyword>
<sequence length="1265" mass="140231">MSLDVFSIEDLRHKITRALASDGSISSCRPLCAVIETLAIQGDEGTHDDLGKSFALGLLRFFLNSAHAALLRRWVGLLLSVLCQHSPHTASLLSPNPELRGLGRLVIEQQEREDLQVVSCFIMKQLHAHNVGQELFWPSQASPLNFAIGDSQEWMSHLQNILDSVCGPRSSHANVLYPRVFHAGEDWYFDNKSARIAALVEDRLTIIVPPPAATHIIFIDIPFDNILTVTIDAAPEVHLRLGSQVHSCAYTVNANLAHTKEVILEFGDRQEAEEAMISVQSRCSATLASSQHLSSKLLRSSSVDLIFDGSRDSEAQESTETAAATSRAANTLRRSGAGPSKSAESNGNTQAPGDSGAASKSDKKSIGGRIAPQKGQARLPRENLNVFDFPEESSGPDTLQAEPKKAKASKRKFGRPKKNHTSSRKRKDEATDDHRDSDFRPTQKRKSAQETSTRMTRSSKASNISDAEGSYQQRPNKGTDTAQARPNSPARQPTPQIPEYPAQTEVSQRKVNRLRKSRPQPDSQARSSSRRVSERVSGQHNSAKRGVEEDSSDGKELTFGDQKYASDAPMPTRYQEPGLNMPEFQMKPGVSQEDAMVVSSDHSWDSASSNDQPRRELEVPVKKAKVTNIKIYTAAMSCIKPVLKSSSSKVVRQKVPPETNDTHGDAASRLSHAANPTRVIRDGCSGTNLKVLSTSETDKSQPIDESLHLKPRIVVQGESGPQNQGRRPGQKTPVPVTPLPAVHSSTRPGRRNGPDVFSEMLNDEEALSTGKQQREPLLPRKRPAEDNLPIQDDKHLLQSPIGENWKQTNRPTRPSGPVQTGGEVSIEGSMPMDASYSSTGEFQDESEDDIAPPHIHTPVLPGGVPQQSQYATDLQLALMENALKKPLFAVQEQPPSVNRINAVDLSHDIPAQFGLTSPVRSHREDSSLTTIRHRVPARKPKLQHSHSLVTHHQGRTLPGGNTLLSQETRVHPVYTAPGAEEALRSEDTQRAHRFTEPRPKCILSSNKKKVPEHPHADSKAITTYASITSLKASQSLQTPARPPTDPFNGVTPVSHAGKDESRFVRMLRKATEKHMKSHGFRADITMAAHDEDLNDENTERTIANMLDDDMEVVLNRDRSTSEESLSTAEEDLKYCTEEMMWEASLKPHQRDMFDVLTRVSRHFVRHLVDAETAIEDIISDYYRDGTQLVEQMEESHRKEHEIQRYNLAEVCTRMSSAFDHINSEIVNQEIQARSSLLGKSWEKNAWAWRRHISQLESLLGQIGRM</sequence>
<gene>
    <name evidence="2" type="ORF">B0J12DRAFT_234660</name>
</gene>
<feature type="compositionally biased region" description="Basic and acidic residues" evidence="1">
    <location>
        <begin position="426"/>
        <end position="441"/>
    </location>
</feature>
<accession>A0ABQ8GQ71</accession>
<reference evidence="2 3" key="1">
    <citation type="journal article" date="2021" name="Nat. Commun.">
        <title>Genetic determinants of endophytism in the Arabidopsis root mycobiome.</title>
        <authorList>
            <person name="Mesny F."/>
            <person name="Miyauchi S."/>
            <person name="Thiergart T."/>
            <person name="Pickel B."/>
            <person name="Atanasova L."/>
            <person name="Karlsson M."/>
            <person name="Huettel B."/>
            <person name="Barry K.W."/>
            <person name="Haridas S."/>
            <person name="Chen C."/>
            <person name="Bauer D."/>
            <person name="Andreopoulos W."/>
            <person name="Pangilinan J."/>
            <person name="LaButti K."/>
            <person name="Riley R."/>
            <person name="Lipzen A."/>
            <person name="Clum A."/>
            <person name="Drula E."/>
            <person name="Henrissat B."/>
            <person name="Kohler A."/>
            <person name="Grigoriev I.V."/>
            <person name="Martin F.M."/>
            <person name="Hacquard S."/>
        </authorList>
    </citation>
    <scope>NUCLEOTIDE SEQUENCE [LARGE SCALE GENOMIC DNA]</scope>
    <source>
        <strain evidence="2 3">MPI-SDFR-AT-0080</strain>
    </source>
</reference>
<feature type="region of interest" description="Disordered" evidence="1">
    <location>
        <begin position="835"/>
        <end position="866"/>
    </location>
</feature>
<feature type="compositionally biased region" description="Basic and acidic residues" evidence="1">
    <location>
        <begin position="545"/>
        <end position="558"/>
    </location>
</feature>
<feature type="compositionally biased region" description="Basic and acidic residues" evidence="1">
    <location>
        <begin position="772"/>
        <end position="796"/>
    </location>
</feature>
<dbReference type="Proteomes" id="UP000774617">
    <property type="component" value="Unassembled WGS sequence"/>
</dbReference>
<proteinExistence type="predicted"/>
<feature type="region of interest" description="Disordered" evidence="1">
    <location>
        <begin position="717"/>
        <end position="821"/>
    </location>
</feature>
<comment type="caution">
    <text evidence="2">The sequence shown here is derived from an EMBL/GenBank/DDBJ whole genome shotgun (WGS) entry which is preliminary data.</text>
</comment>
<protein>
    <submittedName>
        <fullName evidence="2">Uncharacterized protein</fullName>
    </submittedName>
</protein>
<organism evidence="2 3">
    <name type="scientific">Macrophomina phaseolina</name>
    <dbReference type="NCBI Taxonomy" id="35725"/>
    <lineage>
        <taxon>Eukaryota</taxon>
        <taxon>Fungi</taxon>
        <taxon>Dikarya</taxon>
        <taxon>Ascomycota</taxon>
        <taxon>Pezizomycotina</taxon>
        <taxon>Dothideomycetes</taxon>
        <taxon>Dothideomycetes incertae sedis</taxon>
        <taxon>Botryosphaeriales</taxon>
        <taxon>Botryosphaeriaceae</taxon>
        <taxon>Macrophomina</taxon>
    </lineage>
</organism>
<evidence type="ECO:0000256" key="1">
    <source>
        <dbReference type="SAM" id="MobiDB-lite"/>
    </source>
</evidence>
<feature type="compositionally biased region" description="Polar residues" evidence="1">
    <location>
        <begin position="449"/>
        <end position="494"/>
    </location>
</feature>
<evidence type="ECO:0000313" key="2">
    <source>
        <dbReference type="EMBL" id="KAH7062334.1"/>
    </source>
</evidence>
<evidence type="ECO:0000313" key="3">
    <source>
        <dbReference type="Proteomes" id="UP000774617"/>
    </source>
</evidence>
<feature type="compositionally biased region" description="Basic residues" evidence="1">
    <location>
        <begin position="406"/>
        <end position="425"/>
    </location>
</feature>
<dbReference type="EMBL" id="JAGTJR010000003">
    <property type="protein sequence ID" value="KAH7062334.1"/>
    <property type="molecule type" value="Genomic_DNA"/>
</dbReference>
<feature type="region of interest" description="Disordered" evidence="1">
    <location>
        <begin position="1034"/>
        <end position="1055"/>
    </location>
</feature>
<name>A0ABQ8GQ71_9PEZI</name>